<dbReference type="AlphaFoldDB" id="A0A6M7UH28"/>
<dbReference type="InterPro" id="IPR007047">
    <property type="entry name" value="Flp_Fap"/>
</dbReference>
<dbReference type="Pfam" id="PF04964">
    <property type="entry name" value="Flp_Fap"/>
    <property type="match status" value="1"/>
</dbReference>
<keyword evidence="1" id="KW-0472">Membrane</keyword>
<reference evidence="2 3" key="1">
    <citation type="submission" date="2018-10" db="EMBL/GenBank/DDBJ databases">
        <authorList>
            <person name="Perry B.J."/>
            <person name="Sullivan J.T."/>
            <person name="Murphy R.J.T."/>
            <person name="Ramsay J.P."/>
            <person name="Ronson C.W."/>
        </authorList>
    </citation>
    <scope>NUCLEOTIDE SEQUENCE [LARGE SCALE GENOMIC DNA]</scope>
    <source>
        <strain evidence="2 3">NZP2014</strain>
    </source>
</reference>
<name>A0A6M7UH28_9HYPH</name>
<keyword evidence="1" id="KW-0812">Transmembrane</keyword>
<proteinExistence type="predicted"/>
<dbReference type="RefSeq" id="WP_064989050.1">
    <property type="nucleotide sequence ID" value="NZ_CP033361.1"/>
</dbReference>
<dbReference type="Proteomes" id="UP000503339">
    <property type="component" value="Chromosome"/>
</dbReference>
<evidence type="ECO:0000256" key="1">
    <source>
        <dbReference type="SAM" id="Phobius"/>
    </source>
</evidence>
<feature type="transmembrane region" description="Helical" evidence="1">
    <location>
        <begin position="12"/>
        <end position="30"/>
    </location>
</feature>
<gene>
    <name evidence="2" type="ORF">EB233_13910</name>
</gene>
<dbReference type="KEGG" id="merd:EB233_13910"/>
<organism evidence="2 3">
    <name type="scientific">Mesorhizobium erdmanii</name>
    <dbReference type="NCBI Taxonomy" id="1777866"/>
    <lineage>
        <taxon>Bacteria</taxon>
        <taxon>Pseudomonadati</taxon>
        <taxon>Pseudomonadota</taxon>
        <taxon>Alphaproteobacteria</taxon>
        <taxon>Hyphomicrobiales</taxon>
        <taxon>Phyllobacteriaceae</taxon>
        <taxon>Mesorhizobium</taxon>
    </lineage>
</organism>
<accession>A0A6M7UH28</accession>
<keyword evidence="3" id="KW-1185">Reference proteome</keyword>
<evidence type="ECO:0000313" key="3">
    <source>
        <dbReference type="Proteomes" id="UP000503339"/>
    </source>
</evidence>
<evidence type="ECO:0000313" key="2">
    <source>
        <dbReference type="EMBL" id="QKC76485.1"/>
    </source>
</evidence>
<protein>
    <submittedName>
        <fullName evidence="2">Flp family type IVb pilin</fullName>
    </submittedName>
</protein>
<keyword evidence="1" id="KW-1133">Transmembrane helix</keyword>
<dbReference type="EMBL" id="CP033361">
    <property type="protein sequence ID" value="QKC76485.1"/>
    <property type="molecule type" value="Genomic_DNA"/>
</dbReference>
<sequence length="46" mass="4562">MRDETGATAIEYGLIGLAIVTGAGAFGNAINAKFTTIGTRVTSSGS</sequence>